<name>A0AA88INH4_CHASR</name>
<evidence type="ECO:0000256" key="2">
    <source>
        <dbReference type="SAM" id="Phobius"/>
    </source>
</evidence>
<dbReference type="InterPro" id="IPR042222">
    <property type="entry name" value="Dynein_2_N"/>
</dbReference>
<keyword evidence="2" id="KW-0472">Membrane</keyword>
<evidence type="ECO:0000256" key="1">
    <source>
        <dbReference type="SAM" id="MobiDB-lite"/>
    </source>
</evidence>
<feature type="domain" description="Dynein heavy chain linker" evidence="3">
    <location>
        <begin position="856"/>
        <end position="1167"/>
    </location>
</feature>
<organism evidence="4 5">
    <name type="scientific">Channa striata</name>
    <name type="common">Snakehead murrel</name>
    <name type="synonym">Ophicephalus striatus</name>
    <dbReference type="NCBI Taxonomy" id="64152"/>
    <lineage>
        <taxon>Eukaryota</taxon>
        <taxon>Metazoa</taxon>
        <taxon>Chordata</taxon>
        <taxon>Craniata</taxon>
        <taxon>Vertebrata</taxon>
        <taxon>Euteleostomi</taxon>
        <taxon>Actinopterygii</taxon>
        <taxon>Neopterygii</taxon>
        <taxon>Teleostei</taxon>
        <taxon>Neoteleostei</taxon>
        <taxon>Acanthomorphata</taxon>
        <taxon>Anabantaria</taxon>
        <taxon>Anabantiformes</taxon>
        <taxon>Channoidei</taxon>
        <taxon>Channidae</taxon>
        <taxon>Channa</taxon>
    </lineage>
</organism>
<dbReference type="GO" id="GO:0045505">
    <property type="term" value="F:dynein intermediate chain binding"/>
    <property type="evidence" value="ECO:0007669"/>
    <property type="project" value="InterPro"/>
</dbReference>
<dbReference type="EMBL" id="JAUPFM010000021">
    <property type="protein sequence ID" value="KAK2817386.1"/>
    <property type="molecule type" value="Genomic_DNA"/>
</dbReference>
<accession>A0AA88INH4</accession>
<feature type="transmembrane region" description="Helical" evidence="2">
    <location>
        <begin position="1339"/>
        <end position="1360"/>
    </location>
</feature>
<reference evidence="4" key="1">
    <citation type="submission" date="2023-07" db="EMBL/GenBank/DDBJ databases">
        <title>Chromosome-level Genome Assembly of Striped Snakehead (Channa striata).</title>
        <authorList>
            <person name="Liu H."/>
        </authorList>
    </citation>
    <scope>NUCLEOTIDE SEQUENCE</scope>
    <source>
        <strain evidence="4">Gz</strain>
        <tissue evidence="4">Muscle</tissue>
    </source>
</reference>
<feature type="region of interest" description="Disordered" evidence="1">
    <location>
        <begin position="1"/>
        <end position="91"/>
    </location>
</feature>
<dbReference type="PANTHER" id="PTHR45703">
    <property type="entry name" value="DYNEIN HEAVY CHAIN"/>
    <property type="match status" value="1"/>
</dbReference>
<dbReference type="Gene3D" id="1.10.287.2620">
    <property type="match status" value="1"/>
</dbReference>
<dbReference type="Gene3D" id="1.20.140.100">
    <property type="entry name" value="Dynein heavy chain, N-terminal domain 2"/>
    <property type="match status" value="1"/>
</dbReference>
<evidence type="ECO:0000313" key="5">
    <source>
        <dbReference type="Proteomes" id="UP001187415"/>
    </source>
</evidence>
<keyword evidence="2" id="KW-1133">Transmembrane helix</keyword>
<dbReference type="InterPro" id="IPR026983">
    <property type="entry name" value="DHC"/>
</dbReference>
<comment type="caution">
    <text evidence="4">The sequence shown here is derived from an EMBL/GenBank/DDBJ whole genome shotgun (WGS) entry which is preliminary data.</text>
</comment>
<dbReference type="InterPro" id="IPR013602">
    <property type="entry name" value="Dynein_heavy_linker"/>
</dbReference>
<evidence type="ECO:0000259" key="3">
    <source>
        <dbReference type="Pfam" id="PF08393"/>
    </source>
</evidence>
<dbReference type="GO" id="GO:0007018">
    <property type="term" value="P:microtubule-based movement"/>
    <property type="evidence" value="ECO:0007669"/>
    <property type="project" value="InterPro"/>
</dbReference>
<dbReference type="GO" id="GO:0030286">
    <property type="term" value="C:dynein complex"/>
    <property type="evidence" value="ECO:0007669"/>
    <property type="project" value="InterPro"/>
</dbReference>
<keyword evidence="5" id="KW-1185">Reference proteome</keyword>
<feature type="compositionally biased region" description="Polar residues" evidence="1">
    <location>
        <begin position="39"/>
        <end position="54"/>
    </location>
</feature>
<dbReference type="PANTHER" id="PTHR45703:SF36">
    <property type="entry name" value="DYNEIN HEAVY CHAIN, CYTOPLASMIC"/>
    <property type="match status" value="1"/>
</dbReference>
<dbReference type="Proteomes" id="UP001187415">
    <property type="component" value="Unassembled WGS sequence"/>
</dbReference>
<feature type="compositionally biased region" description="Basic residues" evidence="1">
    <location>
        <begin position="1"/>
        <end position="15"/>
    </location>
</feature>
<dbReference type="GO" id="GO:0051959">
    <property type="term" value="F:dynein light intermediate chain binding"/>
    <property type="evidence" value="ECO:0007669"/>
    <property type="project" value="InterPro"/>
</dbReference>
<dbReference type="Pfam" id="PF08393">
    <property type="entry name" value="DHC_N2"/>
    <property type="match status" value="1"/>
</dbReference>
<proteinExistence type="predicted"/>
<keyword evidence="2" id="KW-0812">Transmembrane</keyword>
<sequence length="1362" mass="157700">MELLKIHGKNITRRGSRVEKRTLPSEVTLPPLSKEPPRCSSSFEASHTHLGQNVRTDRSLSVVELPRLKGQAGAEAATGDPKWRDGPPHMSSALETDVLIRAAAQSTAQSFTEKDESMKVTPCKEGKITAEKDGDVPKAKERPVTIAEVLQIFVQKRNSAELKLYYLKEVDEDFYRPYDLQVVPSSEAGSEHYIFSPNYVFHVTETGYGGLVSLAEWYREFVLWTALQEIQFFSRFRLQKSFTWWHRNVRKICFQRRRENLQDTLLTAVPQFRRGLLLLIRVIEDLKQTHYLPLEVTRTYTLLEFKNALATKRQDCLQMLEKLSQCRTFILNKVKEISCKTHQDLQLHIEYAKKPTKCNEPIYLHLAHQQMLKKDLAQSKRVLQKLGNFASLVDHMIVQSLVTFIKEDVSYFLNNVLKRVKSQKCCLFNTELCFGANSELTVDPPIHLFKETISEILLTVGDAIVQMCDTSGFFQEISNDVFSSEFAHDLASDLDEHRGFTDIKSIKEIIYRRKLCCWKFLVDLSIHWPRETLLTGQGSMVHGCFHPLSKSQLEWHISINDITHHVKNELARSMEEAEVQNQQLCKSHTWLVDVYLFNSQWSQASLESMKGQPASLYEEHIGKLRQWAERIDTIPSSVSISDQAFAINCTHIKETLGDQLRFIEREVLDHLVEQIQLQSKKLISDLERASAELKMEPQDLRSLSEYALKVRESVKLMTGAHEQLEYILSLQNTVCRNYRKMTEQEQRLEAKMRALWECFIDLLKHADSIVCQRLPSMANALDTMFSFLVYDLKNTVSKATSGPFLDPNQNAKEMVTKLNPLCLQVHHLNAKLEEISRNSQNLQEHTMDLTICTTAIQTVKARKDLWELVAMCKSWMEEWKQMRFSEVAVSQAQKKVAEWKQRALSLTSIILDDDPVLQNTLGMLEDMSHQLEVMAMLKSPSLRHKHWRAIFEGMGLLYVPEETVTIAELMPQQLIVHQKLITKICSDAQAEHNMEQRFQKHQQRWKDRLFWLDKFTLPVWELWELQYGSTDRQKLADGIVSHLQNTSQHAAKEEERLIIVGLEVCCADIEHDLMTLYTMLKSPYSVEFRLQVEDWIKLLQHLEKLLDLYGKCQQVWAFLMKMFNQAFFSVQRVDLLEQFQTVDETFKELMSSVSSDPRVLNFVISKKPHDRFHGDSLCHILTDGYSKMEAIVQQIYLKLLMEVSNLSGASPSTVSRCSLVPLTGTDLWKAVWKSEIDAFYSEHRLDQGTLKMWERLAEDLFSSTLSLLGQQPITPAIHSNGQSSKSHINGLQEIMSFVRICMRSYNILERKKEKLNQYHKYRTEAQMNKVNKSCLPEVFFWWLIFGDLVDIFILAIGHSLTR</sequence>
<gene>
    <name evidence="4" type="ORF">Q5P01_025577</name>
</gene>
<evidence type="ECO:0000313" key="4">
    <source>
        <dbReference type="EMBL" id="KAK2817386.1"/>
    </source>
</evidence>
<protein>
    <recommendedName>
        <fullName evidence="3">Dynein heavy chain linker domain-containing protein</fullName>
    </recommendedName>
</protein>